<evidence type="ECO:0000256" key="13">
    <source>
        <dbReference type="SAM" id="Phobius"/>
    </source>
</evidence>
<gene>
    <name evidence="15" type="ORF">TVAG_120530</name>
</gene>
<evidence type="ECO:0000313" key="15">
    <source>
        <dbReference type="EMBL" id="EAY23715.1"/>
    </source>
</evidence>
<dbReference type="STRING" id="5722.A2D7J8"/>
<evidence type="ECO:0000256" key="10">
    <source>
        <dbReference type="ARBA" id="ARBA00023209"/>
    </source>
</evidence>
<dbReference type="eggNOG" id="KOG4666">
    <property type="taxonomic scope" value="Eukaryota"/>
</dbReference>
<keyword evidence="5" id="KW-0808">Transferase</keyword>
<reference evidence="15" key="1">
    <citation type="submission" date="2006-10" db="EMBL/GenBank/DDBJ databases">
        <authorList>
            <person name="Amadeo P."/>
            <person name="Zhao Q."/>
            <person name="Wortman J."/>
            <person name="Fraser-Liggett C."/>
            <person name="Carlton J."/>
        </authorList>
    </citation>
    <scope>NUCLEOTIDE SEQUENCE</scope>
    <source>
        <strain evidence="15">G3</strain>
    </source>
</reference>
<evidence type="ECO:0000313" key="16">
    <source>
        <dbReference type="Proteomes" id="UP000001542"/>
    </source>
</evidence>
<evidence type="ECO:0000256" key="12">
    <source>
        <dbReference type="ARBA" id="ARBA00023315"/>
    </source>
</evidence>
<comment type="similarity">
    <text evidence="3">Belongs to the 1-acyl-sn-glycerol-3-phosphate acyltransferase family.</text>
</comment>
<keyword evidence="4" id="KW-0444">Lipid biosynthesis</keyword>
<dbReference type="RefSeq" id="XP_001276963.1">
    <property type="nucleotide sequence ID" value="XM_001276962.1"/>
</dbReference>
<evidence type="ECO:0000256" key="1">
    <source>
        <dbReference type="ARBA" id="ARBA00004370"/>
    </source>
</evidence>
<name>A2D7J8_TRIV3</name>
<keyword evidence="7 13" id="KW-1133">Transmembrane helix</keyword>
<keyword evidence="8" id="KW-0443">Lipid metabolism</keyword>
<keyword evidence="16" id="KW-1185">Reference proteome</keyword>
<protein>
    <submittedName>
        <fullName evidence="15">Acyltransferase family protein</fullName>
    </submittedName>
</protein>
<evidence type="ECO:0000256" key="7">
    <source>
        <dbReference type="ARBA" id="ARBA00022989"/>
    </source>
</evidence>
<keyword evidence="9 13" id="KW-0472">Membrane</keyword>
<proteinExistence type="inferred from homology"/>
<keyword evidence="11" id="KW-1208">Phospholipid metabolism</keyword>
<dbReference type="Pfam" id="PF01553">
    <property type="entry name" value="Acyltransferase"/>
    <property type="match status" value="1"/>
</dbReference>
<dbReference type="SMART" id="SM00563">
    <property type="entry name" value="PlsC"/>
    <property type="match status" value="1"/>
</dbReference>
<dbReference type="CDD" id="cd07991">
    <property type="entry name" value="LPLAT_LPCAT1-like"/>
    <property type="match status" value="1"/>
</dbReference>
<dbReference type="KEGG" id="tva:4720681"/>
<accession>A2D7J8</accession>
<evidence type="ECO:0000256" key="3">
    <source>
        <dbReference type="ARBA" id="ARBA00008655"/>
    </source>
</evidence>
<organism evidence="15 16">
    <name type="scientific">Trichomonas vaginalis (strain ATCC PRA-98 / G3)</name>
    <dbReference type="NCBI Taxonomy" id="412133"/>
    <lineage>
        <taxon>Eukaryota</taxon>
        <taxon>Metamonada</taxon>
        <taxon>Parabasalia</taxon>
        <taxon>Trichomonadida</taxon>
        <taxon>Trichomonadidae</taxon>
        <taxon>Trichomonas</taxon>
    </lineage>
</organism>
<dbReference type="InterPro" id="IPR045252">
    <property type="entry name" value="LPCAT1-like"/>
</dbReference>
<keyword evidence="10" id="KW-0594">Phospholipid biosynthesis</keyword>
<dbReference type="GO" id="GO:0016020">
    <property type="term" value="C:membrane"/>
    <property type="evidence" value="ECO:0007669"/>
    <property type="project" value="UniProtKB-SubCell"/>
</dbReference>
<comment type="pathway">
    <text evidence="2">Lipid metabolism.</text>
</comment>
<dbReference type="OrthoDB" id="2657at2759"/>
<dbReference type="SUPFAM" id="SSF69593">
    <property type="entry name" value="Glycerol-3-phosphate (1)-acyltransferase"/>
    <property type="match status" value="1"/>
</dbReference>
<reference evidence="15" key="2">
    <citation type="journal article" date="2007" name="Science">
        <title>Draft genome sequence of the sexually transmitted pathogen Trichomonas vaginalis.</title>
        <authorList>
            <person name="Carlton J.M."/>
            <person name="Hirt R.P."/>
            <person name="Silva J.C."/>
            <person name="Delcher A.L."/>
            <person name="Schatz M."/>
            <person name="Zhao Q."/>
            <person name="Wortman J.R."/>
            <person name="Bidwell S.L."/>
            <person name="Alsmark U.C.M."/>
            <person name="Besteiro S."/>
            <person name="Sicheritz-Ponten T."/>
            <person name="Noel C.J."/>
            <person name="Dacks J.B."/>
            <person name="Foster P.G."/>
            <person name="Simillion C."/>
            <person name="Van de Peer Y."/>
            <person name="Miranda-Saavedra D."/>
            <person name="Barton G.J."/>
            <person name="Westrop G.D."/>
            <person name="Mueller S."/>
            <person name="Dessi D."/>
            <person name="Fiori P.L."/>
            <person name="Ren Q."/>
            <person name="Paulsen I."/>
            <person name="Zhang H."/>
            <person name="Bastida-Corcuera F.D."/>
            <person name="Simoes-Barbosa A."/>
            <person name="Brown M.T."/>
            <person name="Hayes R.D."/>
            <person name="Mukherjee M."/>
            <person name="Okumura C.Y."/>
            <person name="Schneider R."/>
            <person name="Smith A.J."/>
            <person name="Vanacova S."/>
            <person name="Villalvazo M."/>
            <person name="Haas B.J."/>
            <person name="Pertea M."/>
            <person name="Feldblyum T.V."/>
            <person name="Utterback T.R."/>
            <person name="Shu C.L."/>
            <person name="Osoegawa K."/>
            <person name="de Jong P.J."/>
            <person name="Hrdy I."/>
            <person name="Horvathova L."/>
            <person name="Zubacova Z."/>
            <person name="Dolezal P."/>
            <person name="Malik S.B."/>
            <person name="Logsdon J.M. Jr."/>
            <person name="Henze K."/>
            <person name="Gupta A."/>
            <person name="Wang C.C."/>
            <person name="Dunne R.L."/>
            <person name="Upcroft J.A."/>
            <person name="Upcroft P."/>
            <person name="White O."/>
            <person name="Salzberg S.L."/>
            <person name="Tang P."/>
            <person name="Chiu C.-H."/>
            <person name="Lee Y.-S."/>
            <person name="Embley T.M."/>
            <person name="Coombs G.H."/>
            <person name="Mottram J.C."/>
            <person name="Tachezy J."/>
            <person name="Fraser-Liggett C.M."/>
            <person name="Johnson P.J."/>
        </authorList>
    </citation>
    <scope>NUCLEOTIDE SEQUENCE [LARGE SCALE GENOMIC DNA]</scope>
    <source>
        <strain evidence="15">G3</strain>
    </source>
</reference>
<evidence type="ECO:0000259" key="14">
    <source>
        <dbReference type="SMART" id="SM00563"/>
    </source>
</evidence>
<keyword evidence="12 15" id="KW-0012">Acyltransferase</keyword>
<keyword evidence="6 13" id="KW-0812">Transmembrane</keyword>
<feature type="transmembrane region" description="Helical" evidence="13">
    <location>
        <begin position="46"/>
        <end position="68"/>
    </location>
</feature>
<dbReference type="InterPro" id="IPR002123">
    <property type="entry name" value="Plipid/glycerol_acylTrfase"/>
</dbReference>
<evidence type="ECO:0000256" key="6">
    <source>
        <dbReference type="ARBA" id="ARBA00022692"/>
    </source>
</evidence>
<dbReference type="VEuPathDB" id="TrichDB:TVAGG3_0993590"/>
<dbReference type="GO" id="GO:0008374">
    <property type="term" value="F:O-acyltransferase activity"/>
    <property type="evidence" value="ECO:0007669"/>
    <property type="project" value="InterPro"/>
</dbReference>
<dbReference type="OMA" id="AKCHAIV"/>
<dbReference type="AlphaFoldDB" id="A2D7J8"/>
<sequence length="315" mass="36345">MKLYTNVPIDDSKLHDQKLQSEITDEEFQALFAVHELTRNQKIIRFVFWLVTLGLIRFILTCLFLLVFDIMMQIVVKYKDTFKTPKEFKKWAHNISKPVIRTVLFLSGIVHIKKVGEIDPEARAIISNHITMIDIVNILYWVPFTIVAHTGLRGNPFIEHCAAVFDTVFVDRSKTQGATQQISDYAEDPTRLPVVVFPEGKVTNGDALLAFRTGIFVSGVPIQPITIRYRSWLPFFDGQQTPSWLEDNVFMYFYQLYAIPFMTFEIHFLPTIHSKRDETKPADRAIQAQLAMANDLGCLAIDRTNKEIFQKPKTE</sequence>
<evidence type="ECO:0000256" key="4">
    <source>
        <dbReference type="ARBA" id="ARBA00022516"/>
    </source>
</evidence>
<dbReference type="Proteomes" id="UP000001542">
    <property type="component" value="Unassembled WGS sequence"/>
</dbReference>
<evidence type="ECO:0000256" key="8">
    <source>
        <dbReference type="ARBA" id="ARBA00023098"/>
    </source>
</evidence>
<dbReference type="EMBL" id="DS113177">
    <property type="protein sequence ID" value="EAY23715.1"/>
    <property type="molecule type" value="Genomic_DNA"/>
</dbReference>
<evidence type="ECO:0000256" key="5">
    <source>
        <dbReference type="ARBA" id="ARBA00022679"/>
    </source>
</evidence>
<dbReference type="PANTHER" id="PTHR23063:SF52">
    <property type="entry name" value="LYSOPHOSPHATIDYLCHOLINE ACYLTRANSFERASE"/>
    <property type="match status" value="1"/>
</dbReference>
<dbReference type="PANTHER" id="PTHR23063">
    <property type="entry name" value="PHOSPHOLIPID ACYLTRANSFERASE"/>
    <property type="match status" value="1"/>
</dbReference>
<feature type="domain" description="Phospholipid/glycerol acyltransferase" evidence="14">
    <location>
        <begin position="123"/>
        <end position="230"/>
    </location>
</feature>
<dbReference type="InParanoid" id="A2D7J8"/>
<dbReference type="VEuPathDB" id="TrichDB:TVAG_120530"/>
<comment type="subcellular location">
    <subcellularLocation>
        <location evidence="1">Membrane</location>
    </subcellularLocation>
</comment>
<evidence type="ECO:0000256" key="2">
    <source>
        <dbReference type="ARBA" id="ARBA00005189"/>
    </source>
</evidence>
<evidence type="ECO:0000256" key="9">
    <source>
        <dbReference type="ARBA" id="ARBA00023136"/>
    </source>
</evidence>
<dbReference type="GO" id="GO:0008654">
    <property type="term" value="P:phospholipid biosynthetic process"/>
    <property type="evidence" value="ECO:0007669"/>
    <property type="project" value="UniProtKB-KW"/>
</dbReference>
<evidence type="ECO:0000256" key="11">
    <source>
        <dbReference type="ARBA" id="ARBA00023264"/>
    </source>
</evidence>